<keyword evidence="4 5" id="KW-0119">Carbohydrate metabolism</keyword>
<protein>
    <submittedName>
        <fullName evidence="7">N-acetylglucosamine-6-phosphate deacetylase</fullName>
    </submittedName>
</protein>
<dbReference type="CDD" id="cd00854">
    <property type="entry name" value="NagA"/>
    <property type="match status" value="1"/>
</dbReference>
<keyword evidence="2" id="KW-0479">Metal-binding</keyword>
<dbReference type="PANTHER" id="PTHR11113">
    <property type="entry name" value="N-ACETYLGLUCOSAMINE-6-PHOSPHATE DEACETYLASE"/>
    <property type="match status" value="1"/>
</dbReference>
<evidence type="ECO:0000259" key="6">
    <source>
        <dbReference type="Pfam" id="PF01979"/>
    </source>
</evidence>
<dbReference type="PIRSF" id="PIRSF038994">
    <property type="entry name" value="NagA"/>
    <property type="match status" value="1"/>
</dbReference>
<evidence type="ECO:0000256" key="3">
    <source>
        <dbReference type="ARBA" id="ARBA00022801"/>
    </source>
</evidence>
<reference evidence="8" key="1">
    <citation type="journal article" date="2019" name="Int. J. Syst. Evol. Microbiol.">
        <title>The Global Catalogue of Microorganisms (GCM) 10K type strain sequencing project: providing services to taxonomists for standard genome sequencing and annotation.</title>
        <authorList>
            <consortium name="The Broad Institute Genomics Platform"/>
            <consortium name="The Broad Institute Genome Sequencing Center for Infectious Disease"/>
            <person name="Wu L."/>
            <person name="Ma J."/>
        </authorList>
    </citation>
    <scope>NUCLEOTIDE SEQUENCE [LARGE SCALE GENOMIC DNA]</scope>
    <source>
        <strain evidence="8">NBRC 102520</strain>
    </source>
</reference>
<evidence type="ECO:0000256" key="4">
    <source>
        <dbReference type="ARBA" id="ARBA00023277"/>
    </source>
</evidence>
<evidence type="ECO:0000256" key="5">
    <source>
        <dbReference type="PIRNR" id="PIRNR038994"/>
    </source>
</evidence>
<dbReference type="InterPro" id="IPR006680">
    <property type="entry name" value="Amidohydro-rel"/>
</dbReference>
<evidence type="ECO:0000256" key="1">
    <source>
        <dbReference type="ARBA" id="ARBA00010716"/>
    </source>
</evidence>
<accession>A0ABQ6AQ59</accession>
<evidence type="ECO:0000256" key="2">
    <source>
        <dbReference type="ARBA" id="ARBA00022723"/>
    </source>
</evidence>
<dbReference type="Gene3D" id="2.30.40.10">
    <property type="entry name" value="Urease, subunit C, domain 1"/>
    <property type="match status" value="1"/>
</dbReference>
<dbReference type="InterPro" id="IPR011059">
    <property type="entry name" value="Metal-dep_hydrolase_composite"/>
</dbReference>
<dbReference type="Proteomes" id="UP001156905">
    <property type="component" value="Unassembled WGS sequence"/>
</dbReference>
<comment type="similarity">
    <text evidence="1 5">Belongs to the metallo-dependent hydrolases superfamily. NagA family.</text>
</comment>
<dbReference type="SUPFAM" id="SSF51556">
    <property type="entry name" value="Metallo-dependent hydrolases"/>
    <property type="match status" value="1"/>
</dbReference>
<dbReference type="Pfam" id="PF01979">
    <property type="entry name" value="Amidohydro_1"/>
    <property type="match status" value="1"/>
</dbReference>
<dbReference type="NCBIfam" id="TIGR00221">
    <property type="entry name" value="nagA"/>
    <property type="match status" value="1"/>
</dbReference>
<dbReference type="Gene3D" id="3.20.20.140">
    <property type="entry name" value="Metal-dependent hydrolases"/>
    <property type="match status" value="1"/>
</dbReference>
<proteinExistence type="inferred from homology"/>
<gene>
    <name evidence="7" type="primary">nagA</name>
    <name evidence="7" type="ORF">GCM10007857_00960</name>
</gene>
<evidence type="ECO:0000313" key="7">
    <source>
        <dbReference type="EMBL" id="GLR83386.1"/>
    </source>
</evidence>
<dbReference type="Pfam" id="PF22643">
    <property type="entry name" value="NagA_N"/>
    <property type="match status" value="1"/>
</dbReference>
<dbReference type="PANTHER" id="PTHR11113:SF14">
    <property type="entry name" value="N-ACETYLGLUCOSAMINE-6-PHOSPHATE DEACETYLASE"/>
    <property type="match status" value="1"/>
</dbReference>
<name>A0ABQ6AQ59_9BRAD</name>
<dbReference type="InterPro" id="IPR032466">
    <property type="entry name" value="Metal_Hydrolase"/>
</dbReference>
<organism evidence="7 8">
    <name type="scientific">Bradyrhizobium iriomotense</name>
    <dbReference type="NCBI Taxonomy" id="441950"/>
    <lineage>
        <taxon>Bacteria</taxon>
        <taxon>Pseudomonadati</taxon>
        <taxon>Pseudomonadota</taxon>
        <taxon>Alphaproteobacteria</taxon>
        <taxon>Hyphomicrobiales</taxon>
        <taxon>Nitrobacteraceae</taxon>
        <taxon>Bradyrhizobium</taxon>
    </lineage>
</organism>
<keyword evidence="8" id="KW-1185">Reference proteome</keyword>
<dbReference type="EMBL" id="BSOW01000001">
    <property type="protein sequence ID" value="GLR83386.1"/>
    <property type="molecule type" value="Genomic_DNA"/>
</dbReference>
<dbReference type="SUPFAM" id="SSF51338">
    <property type="entry name" value="Composite domain of metallo-dependent hydrolases"/>
    <property type="match status" value="1"/>
</dbReference>
<keyword evidence="3 5" id="KW-0378">Hydrolase</keyword>
<feature type="domain" description="Amidohydrolase-related" evidence="6">
    <location>
        <begin position="50"/>
        <end position="372"/>
    </location>
</feature>
<dbReference type="RefSeq" id="WP_284260084.1">
    <property type="nucleotide sequence ID" value="NZ_BSOW01000001.1"/>
</dbReference>
<evidence type="ECO:0000313" key="8">
    <source>
        <dbReference type="Proteomes" id="UP001156905"/>
    </source>
</evidence>
<dbReference type="InterPro" id="IPR003764">
    <property type="entry name" value="GlcNAc_6-P_deAcase"/>
</dbReference>
<sequence>MTVLSGARIFDGEHFLDDHAVVVEGGRIAAIVPHAERPHDDVRDLGGGLLVPGFIDVQVNGGGGVLFNADPTPEGIARIATAHRGHGTVGLLPTLVTDTPQVTAAAIAATREARHLTAATLGIHLEGPFLDPKRKGAHELRYIRDLGPGDLTTIVEANCGAVMLTLAPNRVRAESIAELARHGVLISLGHSDASYAEACAAVKAGARAFTHLFNAMSAPAGREPGMVGAALDLTDPFVGIIADGHHVHEANLRIAFAAKRHDRFMLITDAMPPAADGPDQFDLQGRRVTRLEGCLRLEDGTLAGSVLTMDEAVRYAVNVTRLDLADALAMASRVPATFLRRETELGRIAPGYLASLVHLDDDLRVLETWIEGQPAADGS</sequence>
<comment type="caution">
    <text evidence="7">The sequence shown here is derived from an EMBL/GenBank/DDBJ whole genome shotgun (WGS) entry which is preliminary data.</text>
</comment>